<evidence type="ECO:0000313" key="1">
    <source>
        <dbReference type="EMBL" id="CAB4025007.1"/>
    </source>
</evidence>
<proteinExistence type="predicted"/>
<dbReference type="PANTHER" id="PTHR19143">
    <property type="entry name" value="FIBRINOGEN/TENASCIN/ANGIOPOEITIN"/>
    <property type="match status" value="1"/>
</dbReference>
<dbReference type="Gene3D" id="3.90.215.10">
    <property type="entry name" value="Gamma Fibrinogen, chain A, domain 1"/>
    <property type="match status" value="1"/>
</dbReference>
<dbReference type="PANTHER" id="PTHR19143:SF424">
    <property type="entry name" value="FIBRINOGEN C-TERMINAL DOMAIN-CONTAINING PROTEIN"/>
    <property type="match status" value="1"/>
</dbReference>
<dbReference type="OrthoDB" id="6145874at2759"/>
<dbReference type="AlphaFoldDB" id="A0A6S7J3V0"/>
<organism evidence="1 2">
    <name type="scientific">Paramuricea clavata</name>
    <name type="common">Red gorgonian</name>
    <name type="synonym">Violescent sea-whip</name>
    <dbReference type="NCBI Taxonomy" id="317549"/>
    <lineage>
        <taxon>Eukaryota</taxon>
        <taxon>Metazoa</taxon>
        <taxon>Cnidaria</taxon>
        <taxon>Anthozoa</taxon>
        <taxon>Octocorallia</taxon>
        <taxon>Malacalcyonacea</taxon>
        <taxon>Plexauridae</taxon>
        <taxon>Paramuricea</taxon>
    </lineage>
</organism>
<protein>
    <submittedName>
        <fullName evidence="1">Uncharacterized protein</fullName>
    </submittedName>
</protein>
<gene>
    <name evidence="1" type="ORF">PACLA_8A059870</name>
</gene>
<feature type="non-terminal residue" evidence="1">
    <location>
        <position position="1"/>
    </location>
</feature>
<accession>A0A6S7J3V0</accession>
<dbReference type="PROSITE" id="PS51406">
    <property type="entry name" value="FIBRINOGEN_C_2"/>
    <property type="match status" value="1"/>
</dbReference>
<dbReference type="EMBL" id="CACRXK020013356">
    <property type="protein sequence ID" value="CAB4025007.1"/>
    <property type="molecule type" value="Genomic_DNA"/>
</dbReference>
<dbReference type="SMART" id="SM00186">
    <property type="entry name" value="FBG"/>
    <property type="match status" value="1"/>
</dbReference>
<dbReference type="Pfam" id="PF00147">
    <property type="entry name" value="Fibrinogen_C"/>
    <property type="match status" value="1"/>
</dbReference>
<dbReference type="GO" id="GO:0005615">
    <property type="term" value="C:extracellular space"/>
    <property type="evidence" value="ECO:0007669"/>
    <property type="project" value="TreeGrafter"/>
</dbReference>
<sequence length="204" mass="23546">LNREFAQLKKKLAELNNTVNDIKQKGKSCAELYKSGVRYDGVYTINPDILGSFQVRCDMQTDGGRWTVFQRRQDASVDFYRGWQDYKNGFGDLNGNFWLGLDRIHRLTKSEQNVLRVDLMDWTSDTAYAKYGSFSVASESDGYKLNLGSFSENCCGLLRKQSMGTGQCAKQTFNEKITFELTDWQRQTGQFLSVDMLKYFLYKI</sequence>
<dbReference type="InterPro" id="IPR050373">
    <property type="entry name" value="Fibrinogen_C-term_domain"/>
</dbReference>
<evidence type="ECO:0000313" key="2">
    <source>
        <dbReference type="Proteomes" id="UP001152795"/>
    </source>
</evidence>
<dbReference type="SUPFAM" id="SSF56496">
    <property type="entry name" value="Fibrinogen C-terminal domain-like"/>
    <property type="match status" value="1"/>
</dbReference>
<name>A0A6S7J3V0_PARCT</name>
<dbReference type="InterPro" id="IPR002181">
    <property type="entry name" value="Fibrinogen_a/b/g_C_dom"/>
</dbReference>
<dbReference type="NCBIfam" id="NF040941">
    <property type="entry name" value="GGGWT_bact"/>
    <property type="match status" value="1"/>
</dbReference>
<keyword evidence="2" id="KW-1185">Reference proteome</keyword>
<dbReference type="InterPro" id="IPR014716">
    <property type="entry name" value="Fibrinogen_a/b/g_C_1"/>
</dbReference>
<reference evidence="1" key="1">
    <citation type="submission" date="2020-04" db="EMBL/GenBank/DDBJ databases">
        <authorList>
            <person name="Alioto T."/>
            <person name="Alioto T."/>
            <person name="Gomez Garrido J."/>
        </authorList>
    </citation>
    <scope>NUCLEOTIDE SEQUENCE</scope>
    <source>
        <strain evidence="1">A484AB</strain>
    </source>
</reference>
<dbReference type="InterPro" id="IPR036056">
    <property type="entry name" value="Fibrinogen-like_C"/>
</dbReference>
<dbReference type="Proteomes" id="UP001152795">
    <property type="component" value="Unassembled WGS sequence"/>
</dbReference>
<comment type="caution">
    <text evidence="1">The sequence shown here is derived from an EMBL/GenBank/DDBJ whole genome shotgun (WGS) entry which is preliminary data.</text>
</comment>